<gene>
    <name evidence="2" type="ORF">GCK32_015286</name>
</gene>
<feature type="compositionally biased region" description="Acidic residues" evidence="1">
    <location>
        <begin position="114"/>
        <end position="134"/>
    </location>
</feature>
<reference evidence="2 3" key="1">
    <citation type="submission" date="2019-10" db="EMBL/GenBank/DDBJ databases">
        <title>Assembly and Annotation for the nematode Trichostrongylus colubriformis.</title>
        <authorList>
            <person name="Martin J."/>
        </authorList>
    </citation>
    <scope>NUCLEOTIDE SEQUENCE [LARGE SCALE GENOMIC DNA]</scope>
    <source>
        <strain evidence="2">G859</strain>
        <tissue evidence="2">Whole worm</tissue>
    </source>
</reference>
<feature type="non-terminal residue" evidence="2">
    <location>
        <position position="1"/>
    </location>
</feature>
<comment type="caution">
    <text evidence="2">The sequence shown here is derived from an EMBL/GenBank/DDBJ whole genome shotgun (WGS) entry which is preliminary data.</text>
</comment>
<dbReference type="PANTHER" id="PTHR46106:SF4">
    <property type="entry name" value="IA-2 PROTEIN TYROSINE PHOSPHATASE, ISOFORM C"/>
    <property type="match status" value="1"/>
</dbReference>
<dbReference type="Proteomes" id="UP001331761">
    <property type="component" value="Unassembled WGS sequence"/>
</dbReference>
<evidence type="ECO:0000313" key="3">
    <source>
        <dbReference type="Proteomes" id="UP001331761"/>
    </source>
</evidence>
<dbReference type="GO" id="GO:0045202">
    <property type="term" value="C:synapse"/>
    <property type="evidence" value="ECO:0007669"/>
    <property type="project" value="TreeGrafter"/>
</dbReference>
<keyword evidence="3" id="KW-1185">Reference proteome</keyword>
<protein>
    <submittedName>
        <fullName evidence="2">Uncharacterized protein</fullName>
    </submittedName>
</protein>
<dbReference type="AlphaFoldDB" id="A0AAN8FK36"/>
<dbReference type="PANTHER" id="PTHR46106">
    <property type="entry name" value="IA-2 PROTEIN TYROSINE PHOSPHATASE, ISOFORM C"/>
    <property type="match status" value="1"/>
</dbReference>
<evidence type="ECO:0000256" key="1">
    <source>
        <dbReference type="SAM" id="MobiDB-lite"/>
    </source>
</evidence>
<evidence type="ECO:0000313" key="2">
    <source>
        <dbReference type="EMBL" id="KAK5971200.1"/>
    </source>
</evidence>
<accession>A0AAN8FK36</accession>
<dbReference type="GO" id="GO:0051046">
    <property type="term" value="P:regulation of secretion"/>
    <property type="evidence" value="ECO:0007669"/>
    <property type="project" value="TreeGrafter"/>
</dbReference>
<dbReference type="GO" id="GO:0030141">
    <property type="term" value="C:secretory granule"/>
    <property type="evidence" value="ECO:0007669"/>
    <property type="project" value="InterPro"/>
</dbReference>
<name>A0AAN8FK36_TRICO</name>
<dbReference type="InterPro" id="IPR033522">
    <property type="entry name" value="IA-2/IA-2_beta"/>
</dbReference>
<sequence length="259" mass="29107">CTLSDTLCEEDEYCFPDGVFGQCYSPSTGAPKPTVIDHLDDTQLELLRLELTRLAKQGLEWPDQRAQCVLSYFKLSMYYGLQYDPDFCQVRNPANIWALIQLIEMGLNEDEATPDLESAADDSPTDVEDVDESDDANRVPLELPVADDGTIDAIVPLEDQEVDLADNDTESIPVAIPEGEIQNILNQIQEPAPQLDVEELSGQDENGDPEVEEYIERIVREENPDLSQLSDEQLNELIRRLFILKNNLSDEDDTDTEQG</sequence>
<organism evidence="2 3">
    <name type="scientific">Trichostrongylus colubriformis</name>
    <name type="common">Black scour worm</name>
    <dbReference type="NCBI Taxonomy" id="6319"/>
    <lineage>
        <taxon>Eukaryota</taxon>
        <taxon>Metazoa</taxon>
        <taxon>Ecdysozoa</taxon>
        <taxon>Nematoda</taxon>
        <taxon>Chromadorea</taxon>
        <taxon>Rhabditida</taxon>
        <taxon>Rhabditina</taxon>
        <taxon>Rhabditomorpha</taxon>
        <taxon>Strongyloidea</taxon>
        <taxon>Trichostrongylidae</taxon>
        <taxon>Trichostrongylus</taxon>
    </lineage>
</organism>
<proteinExistence type="predicted"/>
<feature type="non-terminal residue" evidence="2">
    <location>
        <position position="259"/>
    </location>
</feature>
<dbReference type="EMBL" id="WIXE01018107">
    <property type="protein sequence ID" value="KAK5971200.1"/>
    <property type="molecule type" value="Genomic_DNA"/>
</dbReference>
<feature type="region of interest" description="Disordered" evidence="1">
    <location>
        <begin position="114"/>
        <end position="135"/>
    </location>
</feature>